<dbReference type="Pfam" id="PF13244">
    <property type="entry name" value="MbhD"/>
    <property type="match status" value="1"/>
</dbReference>
<keyword evidence="5 8" id="KW-1133">Transmembrane helix</keyword>
<accession>A0A935Q0Z6</accession>
<reference evidence="11 12" key="1">
    <citation type="submission" date="2020-10" db="EMBL/GenBank/DDBJ databases">
        <title>Connecting structure to function with the recovery of over 1000 high-quality activated sludge metagenome-assembled genomes encoding full-length rRNA genes using long-read sequencing.</title>
        <authorList>
            <person name="Singleton C.M."/>
            <person name="Petriglieri F."/>
            <person name="Kristensen J.M."/>
            <person name="Kirkegaard R.H."/>
            <person name="Michaelsen T.Y."/>
            <person name="Andersen M.H."/>
            <person name="Karst S.M."/>
            <person name="Dueholm M.S."/>
            <person name="Nielsen P.H."/>
            <person name="Albertsen M."/>
        </authorList>
    </citation>
    <scope>NUCLEOTIDE SEQUENCE [LARGE SCALE GENOMIC DNA]</scope>
    <source>
        <strain evidence="11">EsbW_18-Q3-R4-48_BATAC.285</strain>
    </source>
</reference>
<name>A0A935Q0Z6_9PROT</name>
<feature type="transmembrane region" description="Helical" evidence="8">
    <location>
        <begin position="149"/>
        <end position="167"/>
    </location>
</feature>
<evidence type="ECO:0000256" key="4">
    <source>
        <dbReference type="ARBA" id="ARBA00022692"/>
    </source>
</evidence>
<evidence type="ECO:0000256" key="3">
    <source>
        <dbReference type="ARBA" id="ARBA00022475"/>
    </source>
</evidence>
<feature type="transmembrane region" description="Helical" evidence="8">
    <location>
        <begin position="279"/>
        <end position="303"/>
    </location>
</feature>
<gene>
    <name evidence="11" type="ORF">IPJ27_15775</name>
</gene>
<evidence type="ECO:0000256" key="2">
    <source>
        <dbReference type="ARBA" id="ARBA00009425"/>
    </source>
</evidence>
<dbReference type="PANTHER" id="PTHR33932:SF4">
    <property type="entry name" value="NA(+)_H(+) ANTIPORTER SUBUNIT B"/>
    <property type="match status" value="1"/>
</dbReference>
<keyword evidence="4 8" id="KW-0812">Transmembrane</keyword>
<dbReference type="InterPro" id="IPR007182">
    <property type="entry name" value="MnhB"/>
</dbReference>
<dbReference type="InterPro" id="IPR050622">
    <property type="entry name" value="CPA3_antiporter_subunitB"/>
</dbReference>
<feature type="transmembrane region" description="Helical" evidence="8">
    <location>
        <begin position="220"/>
        <end position="239"/>
    </location>
</feature>
<dbReference type="InterPro" id="IPR025383">
    <property type="entry name" value="MrpA_C/MbhD"/>
</dbReference>
<evidence type="ECO:0000256" key="1">
    <source>
        <dbReference type="ARBA" id="ARBA00004651"/>
    </source>
</evidence>
<dbReference type="Proteomes" id="UP000697998">
    <property type="component" value="Unassembled WGS sequence"/>
</dbReference>
<sequence length="337" mass="34856">MTALVSLVVALLLLWLALWTVLARDAFLAVAGFVVYGLLLSLVWVRLAGIDVALTEAAIGGGLTGALLLGAVGRLRGTEAAAWSERSGAGTRAFAVLLSVSVATVLALCVLALPEPAPTLAPQAVENLAATGVGNPITGVLLAFRALDTLLEAVVLVIALIGVWSLAPDRFWGGRPGPRYGADPDGILTYLARVLPPIGIVVGLYLFWAGADHPGGKFQSATILAAMWMLVQMAGLGDAPRIDSRWLRAGIVVGPLVFVSVGVLGAWQAGAFLGYPDGWAKPMIVVIELALLPTLVLVLALLLNGAPARSADSSPAPGETSLSARNMRPMPTRSTGR</sequence>
<evidence type="ECO:0000256" key="5">
    <source>
        <dbReference type="ARBA" id="ARBA00022989"/>
    </source>
</evidence>
<feature type="domain" description="Na+/H+ antiporter MnhB subunit-related protein" evidence="9">
    <location>
        <begin position="187"/>
        <end position="295"/>
    </location>
</feature>
<evidence type="ECO:0000313" key="12">
    <source>
        <dbReference type="Proteomes" id="UP000697998"/>
    </source>
</evidence>
<feature type="region of interest" description="Disordered" evidence="7">
    <location>
        <begin position="308"/>
        <end position="337"/>
    </location>
</feature>
<feature type="transmembrane region" description="Helical" evidence="8">
    <location>
        <begin position="187"/>
        <end position="208"/>
    </location>
</feature>
<comment type="subcellular location">
    <subcellularLocation>
        <location evidence="1">Cell membrane</location>
        <topology evidence="1">Multi-pass membrane protein</topology>
    </subcellularLocation>
</comment>
<dbReference type="Pfam" id="PF04039">
    <property type="entry name" value="MnhB"/>
    <property type="match status" value="1"/>
</dbReference>
<comment type="similarity">
    <text evidence="2">Belongs to the CPA3 antiporters (TC 2.A.63) subunit B family.</text>
</comment>
<evidence type="ECO:0000259" key="10">
    <source>
        <dbReference type="Pfam" id="PF13244"/>
    </source>
</evidence>
<comment type="caution">
    <text evidence="11">The sequence shown here is derived from an EMBL/GenBank/DDBJ whole genome shotgun (WGS) entry which is preliminary data.</text>
</comment>
<keyword evidence="3" id="KW-1003">Cell membrane</keyword>
<dbReference type="EMBL" id="JADJMH010000016">
    <property type="protein sequence ID" value="MBK7676084.1"/>
    <property type="molecule type" value="Genomic_DNA"/>
</dbReference>
<evidence type="ECO:0000259" key="9">
    <source>
        <dbReference type="Pfam" id="PF04039"/>
    </source>
</evidence>
<dbReference type="PANTHER" id="PTHR33932">
    <property type="entry name" value="NA(+)/H(+) ANTIPORTER SUBUNIT B"/>
    <property type="match status" value="1"/>
</dbReference>
<protein>
    <submittedName>
        <fullName evidence="11">DUF4040 domain-containing protein</fullName>
    </submittedName>
</protein>
<proteinExistence type="inferred from homology"/>
<evidence type="ECO:0000256" key="7">
    <source>
        <dbReference type="SAM" id="MobiDB-lite"/>
    </source>
</evidence>
<dbReference type="AlphaFoldDB" id="A0A935Q0Z6"/>
<feature type="compositionally biased region" description="Low complexity" evidence="7">
    <location>
        <begin position="308"/>
        <end position="317"/>
    </location>
</feature>
<feature type="transmembrane region" description="Helical" evidence="8">
    <location>
        <begin position="93"/>
        <end position="113"/>
    </location>
</feature>
<evidence type="ECO:0000256" key="6">
    <source>
        <dbReference type="ARBA" id="ARBA00023136"/>
    </source>
</evidence>
<keyword evidence="6 8" id="KW-0472">Membrane</keyword>
<organism evidence="11 12">
    <name type="scientific">Candidatus Accumulibacter proximus</name>
    <dbReference type="NCBI Taxonomy" id="2954385"/>
    <lineage>
        <taxon>Bacteria</taxon>
        <taxon>Pseudomonadati</taxon>
        <taxon>Pseudomonadota</taxon>
        <taxon>Betaproteobacteria</taxon>
        <taxon>Candidatus Accumulibacter</taxon>
    </lineage>
</organism>
<evidence type="ECO:0000256" key="8">
    <source>
        <dbReference type="SAM" id="Phobius"/>
    </source>
</evidence>
<evidence type="ECO:0000313" key="11">
    <source>
        <dbReference type="EMBL" id="MBK7676084.1"/>
    </source>
</evidence>
<feature type="transmembrane region" description="Helical" evidence="8">
    <location>
        <begin position="246"/>
        <end position="267"/>
    </location>
</feature>
<feature type="domain" description="MrpA C-terminal/MbhD" evidence="10">
    <location>
        <begin position="11"/>
        <end position="76"/>
    </location>
</feature>
<feature type="transmembrane region" description="Helical" evidence="8">
    <location>
        <begin position="47"/>
        <end position="72"/>
    </location>
</feature>
<dbReference type="GO" id="GO:0005886">
    <property type="term" value="C:plasma membrane"/>
    <property type="evidence" value="ECO:0007669"/>
    <property type="project" value="UniProtKB-SubCell"/>
</dbReference>